<dbReference type="PANTHER" id="PTHR39323:SF1">
    <property type="entry name" value="BLR1149 PROTEIN"/>
    <property type="match status" value="1"/>
</dbReference>
<dbReference type="AlphaFoldDB" id="A0A1H2SKU9"/>
<dbReference type="Proteomes" id="UP000198669">
    <property type="component" value="Unassembled WGS sequence"/>
</dbReference>
<dbReference type="InterPro" id="IPR029052">
    <property type="entry name" value="Metallo-depent_PP-like"/>
</dbReference>
<dbReference type="Gene3D" id="3.60.21.10">
    <property type="match status" value="1"/>
</dbReference>
<evidence type="ECO:0000313" key="3">
    <source>
        <dbReference type="Proteomes" id="UP000198669"/>
    </source>
</evidence>
<dbReference type="InterPro" id="IPR024173">
    <property type="entry name" value="Pesterase_MJ0037-like"/>
</dbReference>
<dbReference type="SUPFAM" id="SSF56300">
    <property type="entry name" value="Metallo-dependent phosphatases"/>
    <property type="match status" value="1"/>
</dbReference>
<evidence type="ECO:0000313" key="2">
    <source>
        <dbReference type="EMBL" id="SDW32085.1"/>
    </source>
</evidence>
<dbReference type="CDD" id="cd07391">
    <property type="entry name" value="MPP_PF1019"/>
    <property type="match status" value="1"/>
</dbReference>
<feature type="domain" description="Calcineurin-like phosphoesterase" evidence="1">
    <location>
        <begin position="34"/>
        <end position="187"/>
    </location>
</feature>
<dbReference type="PANTHER" id="PTHR39323">
    <property type="entry name" value="BLR1149 PROTEIN"/>
    <property type="match status" value="1"/>
</dbReference>
<dbReference type="InterPro" id="IPR004843">
    <property type="entry name" value="Calcineurin-like_PHP"/>
</dbReference>
<protein>
    <submittedName>
        <fullName evidence="2">Putative phosphoesterase</fullName>
    </submittedName>
</protein>
<gene>
    <name evidence="2" type="ORF">SAMN04515625_0695</name>
</gene>
<organism evidence="2 3">
    <name type="scientific">Methanohalophilus halophilus</name>
    <dbReference type="NCBI Taxonomy" id="2177"/>
    <lineage>
        <taxon>Archaea</taxon>
        <taxon>Methanobacteriati</taxon>
        <taxon>Methanobacteriota</taxon>
        <taxon>Stenosarchaea group</taxon>
        <taxon>Methanomicrobia</taxon>
        <taxon>Methanosarcinales</taxon>
        <taxon>Methanosarcinaceae</taxon>
        <taxon>Methanohalophilus</taxon>
    </lineage>
</organism>
<proteinExistence type="predicted"/>
<accession>A0A1H2SKU9</accession>
<sequence>MNLKKTSVREKKEMTIEIEPLVDEPALLVKGQSRTLVLSDIHIGIEWDLYNSGFLVPSGLERRLKKIEGYIEQTKPDRIVLLGDIKHNVPQISWQERDEIPMFLEKLALHAEIDIFPGNHDGGIEFLLPKNKRIHLHPSRGDIIEGVGYFHGHTWPDPKLITAEHLIVAHNHPTLRITDILGYSTSEQVWVKTKLNHEKLKNHLEKIGVEIPESDTHLDVVVIPAFNELCGGVAFNEAILEDLLGPAFSSGSIDTANADIYLLDGMYMGKLKDIKKLSITKKRKGKRRASR</sequence>
<reference evidence="2 3" key="1">
    <citation type="submission" date="2016-10" db="EMBL/GenBank/DDBJ databases">
        <authorList>
            <person name="de Groot N.N."/>
        </authorList>
    </citation>
    <scope>NUCLEOTIDE SEQUENCE [LARGE SCALE GENOMIC DNA]</scope>
    <source>
        <strain evidence="2 3">Z-7982</strain>
    </source>
</reference>
<dbReference type="PIRSF" id="PIRSF000887">
    <property type="entry name" value="Pesterase_MJ0037"/>
    <property type="match status" value="1"/>
</dbReference>
<dbReference type="Pfam" id="PF00149">
    <property type="entry name" value="Metallophos"/>
    <property type="match status" value="1"/>
</dbReference>
<evidence type="ECO:0000259" key="1">
    <source>
        <dbReference type="Pfam" id="PF00149"/>
    </source>
</evidence>
<dbReference type="EMBL" id="FNMU01000002">
    <property type="protein sequence ID" value="SDW32085.1"/>
    <property type="molecule type" value="Genomic_DNA"/>
</dbReference>
<name>A0A1H2SKU9_9EURY</name>
<dbReference type="GO" id="GO:0016787">
    <property type="term" value="F:hydrolase activity"/>
    <property type="evidence" value="ECO:0007669"/>
    <property type="project" value="InterPro"/>
</dbReference>